<dbReference type="STRING" id="245187.SAMN04488003_12328"/>
<dbReference type="Gene3D" id="3.30.70.270">
    <property type="match status" value="1"/>
</dbReference>
<dbReference type="CDD" id="cd01949">
    <property type="entry name" value="GGDEF"/>
    <property type="match status" value="1"/>
</dbReference>
<reference evidence="6 7" key="1">
    <citation type="submission" date="2016-10" db="EMBL/GenBank/DDBJ databases">
        <authorList>
            <person name="de Groot N.N."/>
        </authorList>
    </citation>
    <scope>NUCLEOTIDE SEQUENCE [LARGE SCALE GENOMIC DNA]</scope>
    <source>
        <strain evidence="6 7">DSM 16213</strain>
    </source>
</reference>
<dbReference type="NCBIfam" id="TIGR00254">
    <property type="entry name" value="GGDEF"/>
    <property type="match status" value="1"/>
</dbReference>
<sequence length="284" mass="30557">MATRLIRATAPKSRLDAAVKFALFSVAIHLVSLGVEWGLTGRFHMAHGLRFLTTFFSGAPFLWLALYAIGRSYVLHKKLVELAGTDMLTGLMNRRAFVAQAQDLMTDDAGGIVIIIDADHFKQVNDTYGHAVGDMCLRAVAARLRDVTTSDDVLARIGGEEFGIYARRDPATLGLFGNRICATIAVRHDALAAPLHLTLSAGAASRIAGETLDQVMHRADAALYRAKQEGRARLVTWTCDTMRPDDAPGASTPHAHANPVGTDDPERAGIVLAPPHAPFIQAIG</sequence>
<dbReference type="InterPro" id="IPR029787">
    <property type="entry name" value="Nucleotide_cyclase"/>
</dbReference>
<dbReference type="GO" id="GO:0043709">
    <property type="term" value="P:cell adhesion involved in single-species biofilm formation"/>
    <property type="evidence" value="ECO:0007669"/>
    <property type="project" value="TreeGrafter"/>
</dbReference>
<dbReference type="InterPro" id="IPR050469">
    <property type="entry name" value="Diguanylate_Cyclase"/>
</dbReference>
<dbReference type="SMART" id="SM00267">
    <property type="entry name" value="GGDEF"/>
    <property type="match status" value="1"/>
</dbReference>
<feature type="region of interest" description="Disordered" evidence="3">
    <location>
        <begin position="244"/>
        <end position="263"/>
    </location>
</feature>
<accession>A0A1H8I1D3</accession>
<evidence type="ECO:0000256" key="3">
    <source>
        <dbReference type="SAM" id="MobiDB-lite"/>
    </source>
</evidence>
<dbReference type="SUPFAM" id="SSF55073">
    <property type="entry name" value="Nucleotide cyclase"/>
    <property type="match status" value="1"/>
</dbReference>
<comment type="catalytic activity">
    <reaction evidence="2">
        <text>2 GTP = 3',3'-c-di-GMP + 2 diphosphate</text>
        <dbReference type="Rhea" id="RHEA:24898"/>
        <dbReference type="ChEBI" id="CHEBI:33019"/>
        <dbReference type="ChEBI" id="CHEBI:37565"/>
        <dbReference type="ChEBI" id="CHEBI:58805"/>
        <dbReference type="EC" id="2.7.7.65"/>
    </reaction>
</comment>
<name>A0A1H8I1D3_9RHOB</name>
<dbReference type="PANTHER" id="PTHR45138">
    <property type="entry name" value="REGULATORY COMPONENTS OF SENSORY TRANSDUCTION SYSTEM"/>
    <property type="match status" value="1"/>
</dbReference>
<dbReference type="InterPro" id="IPR000160">
    <property type="entry name" value="GGDEF_dom"/>
</dbReference>
<dbReference type="PANTHER" id="PTHR45138:SF9">
    <property type="entry name" value="DIGUANYLATE CYCLASE DGCM-RELATED"/>
    <property type="match status" value="1"/>
</dbReference>
<evidence type="ECO:0000256" key="1">
    <source>
        <dbReference type="ARBA" id="ARBA00012528"/>
    </source>
</evidence>
<keyword evidence="4" id="KW-0812">Transmembrane</keyword>
<feature type="transmembrane region" description="Helical" evidence="4">
    <location>
        <begin position="21"/>
        <end position="39"/>
    </location>
</feature>
<dbReference type="EMBL" id="FOCI01000023">
    <property type="protein sequence ID" value="SEN62343.1"/>
    <property type="molecule type" value="Genomic_DNA"/>
</dbReference>
<dbReference type="EC" id="2.7.7.65" evidence="1"/>
<dbReference type="Pfam" id="PF00990">
    <property type="entry name" value="GGDEF"/>
    <property type="match status" value="1"/>
</dbReference>
<feature type="transmembrane region" description="Helical" evidence="4">
    <location>
        <begin position="51"/>
        <end position="69"/>
    </location>
</feature>
<dbReference type="InterPro" id="IPR043128">
    <property type="entry name" value="Rev_trsase/Diguanyl_cyclase"/>
</dbReference>
<evidence type="ECO:0000256" key="4">
    <source>
        <dbReference type="SAM" id="Phobius"/>
    </source>
</evidence>
<dbReference type="GO" id="GO:0052621">
    <property type="term" value="F:diguanylate cyclase activity"/>
    <property type="evidence" value="ECO:0007669"/>
    <property type="project" value="UniProtKB-EC"/>
</dbReference>
<organism evidence="6 7">
    <name type="scientific">Loktanella fryxellensis</name>
    <dbReference type="NCBI Taxonomy" id="245187"/>
    <lineage>
        <taxon>Bacteria</taxon>
        <taxon>Pseudomonadati</taxon>
        <taxon>Pseudomonadota</taxon>
        <taxon>Alphaproteobacteria</taxon>
        <taxon>Rhodobacterales</taxon>
        <taxon>Roseobacteraceae</taxon>
        <taxon>Loktanella</taxon>
    </lineage>
</organism>
<evidence type="ECO:0000256" key="2">
    <source>
        <dbReference type="ARBA" id="ARBA00034247"/>
    </source>
</evidence>
<keyword evidence="4" id="KW-1133">Transmembrane helix</keyword>
<feature type="domain" description="GGDEF" evidence="5">
    <location>
        <begin position="109"/>
        <end position="239"/>
    </location>
</feature>
<keyword evidence="7" id="KW-1185">Reference proteome</keyword>
<protein>
    <recommendedName>
        <fullName evidence="1">diguanylate cyclase</fullName>
        <ecNumber evidence="1">2.7.7.65</ecNumber>
    </recommendedName>
</protein>
<dbReference type="GO" id="GO:1902201">
    <property type="term" value="P:negative regulation of bacterial-type flagellum-dependent cell motility"/>
    <property type="evidence" value="ECO:0007669"/>
    <property type="project" value="TreeGrafter"/>
</dbReference>
<keyword evidence="4" id="KW-0472">Membrane</keyword>
<evidence type="ECO:0000259" key="5">
    <source>
        <dbReference type="PROSITE" id="PS50887"/>
    </source>
</evidence>
<proteinExistence type="predicted"/>
<evidence type="ECO:0000313" key="7">
    <source>
        <dbReference type="Proteomes" id="UP000199585"/>
    </source>
</evidence>
<dbReference type="PROSITE" id="PS50887">
    <property type="entry name" value="GGDEF"/>
    <property type="match status" value="1"/>
</dbReference>
<dbReference type="AlphaFoldDB" id="A0A1H8I1D3"/>
<dbReference type="Proteomes" id="UP000199585">
    <property type="component" value="Unassembled WGS sequence"/>
</dbReference>
<evidence type="ECO:0000313" key="6">
    <source>
        <dbReference type="EMBL" id="SEN62343.1"/>
    </source>
</evidence>
<gene>
    <name evidence="6" type="ORF">SAMN04488003_12328</name>
</gene>
<dbReference type="GO" id="GO:0005886">
    <property type="term" value="C:plasma membrane"/>
    <property type="evidence" value="ECO:0007669"/>
    <property type="project" value="TreeGrafter"/>
</dbReference>